<reference evidence="3" key="1">
    <citation type="journal article" date="2018" name="Nat. Microbiol.">
        <title>Leveraging single-cell genomics to expand the fungal tree of life.</title>
        <authorList>
            <person name="Ahrendt S.R."/>
            <person name="Quandt C.A."/>
            <person name="Ciobanu D."/>
            <person name="Clum A."/>
            <person name="Salamov A."/>
            <person name="Andreopoulos B."/>
            <person name="Cheng J.F."/>
            <person name="Woyke T."/>
            <person name="Pelin A."/>
            <person name="Henrissat B."/>
            <person name="Reynolds N.K."/>
            <person name="Benny G.L."/>
            <person name="Smith M.E."/>
            <person name="James T.Y."/>
            <person name="Grigoriev I.V."/>
        </authorList>
    </citation>
    <scope>NUCLEOTIDE SEQUENCE [LARGE SCALE GENOMIC DNA]</scope>
    <source>
        <strain evidence="3">RSA 1356</strain>
    </source>
</reference>
<dbReference type="AlphaFoldDB" id="A0A4P9XTW5"/>
<evidence type="ECO:0000313" key="2">
    <source>
        <dbReference type="EMBL" id="RKP08870.1"/>
    </source>
</evidence>
<gene>
    <name evidence="2" type="ORF">THASP1DRAFT_29333</name>
</gene>
<keyword evidence="3" id="KW-1185">Reference proteome</keyword>
<evidence type="ECO:0000256" key="1">
    <source>
        <dbReference type="SAM" id="MobiDB-lite"/>
    </source>
</evidence>
<protein>
    <submittedName>
        <fullName evidence="2">Uncharacterized protein</fullName>
    </submittedName>
</protein>
<sequence>MAASAGKEARLALQQAVETFEQCGALRREGMPVSAAAETFDAAVRSLEVQFAVLNEVQQARLALQTTPMSHEEGERLAELRETRNQLQQDACGKAEQLRTMIDHLQQMRSLAAALLTLAPAPLDHANEAGREKITRPVIPAAAAPETDAASQAQTTAAPQQADDAPIVIADNSPGTTAVQSVDDIMDLTTFADDADTVLAVDQATAMDMTND</sequence>
<name>A0A4P9XTW5_9FUNG</name>
<feature type="compositionally biased region" description="Low complexity" evidence="1">
    <location>
        <begin position="145"/>
        <end position="166"/>
    </location>
</feature>
<dbReference type="Proteomes" id="UP000271241">
    <property type="component" value="Unassembled WGS sequence"/>
</dbReference>
<accession>A0A4P9XTW5</accession>
<organism evidence="2 3">
    <name type="scientific">Thamnocephalis sphaerospora</name>
    <dbReference type="NCBI Taxonomy" id="78915"/>
    <lineage>
        <taxon>Eukaryota</taxon>
        <taxon>Fungi</taxon>
        <taxon>Fungi incertae sedis</taxon>
        <taxon>Zoopagomycota</taxon>
        <taxon>Zoopagomycotina</taxon>
        <taxon>Zoopagomycetes</taxon>
        <taxon>Zoopagales</taxon>
        <taxon>Sigmoideomycetaceae</taxon>
        <taxon>Thamnocephalis</taxon>
    </lineage>
</organism>
<feature type="region of interest" description="Disordered" evidence="1">
    <location>
        <begin position="145"/>
        <end position="174"/>
    </location>
</feature>
<evidence type="ECO:0000313" key="3">
    <source>
        <dbReference type="Proteomes" id="UP000271241"/>
    </source>
</evidence>
<proteinExistence type="predicted"/>
<dbReference type="EMBL" id="KZ992562">
    <property type="protein sequence ID" value="RKP08870.1"/>
    <property type="molecule type" value="Genomic_DNA"/>
</dbReference>